<dbReference type="HOGENOM" id="CLU_2489575_0_0_1"/>
<dbReference type="GeneID" id="13403609"/>
<dbReference type="Proteomes" id="UP000008062">
    <property type="component" value="Chromosome 2"/>
</dbReference>
<dbReference type="EMBL" id="CM001197">
    <property type="protein sequence ID" value="EGP89812.1"/>
    <property type="molecule type" value="Genomic_DNA"/>
</dbReference>
<name>F9X2R6_ZYMTI</name>
<sequence>MAVPSVNELDGLLSSLNQLKPPGASKTKISTITAICVQNIKAKAAKQDLHVEGRGEPGTYPAAVKRVTELMPALFDDIMKGVPEDQK</sequence>
<dbReference type="STRING" id="336722.F9X2R6"/>
<gene>
    <name evidence="1" type="ORF">MYCGRDRAFT_37403</name>
</gene>
<dbReference type="InParanoid" id="F9X2R6"/>
<proteinExistence type="predicted"/>
<dbReference type="eggNOG" id="KOG0132">
    <property type="taxonomic scope" value="Eukaryota"/>
</dbReference>
<protein>
    <submittedName>
        <fullName evidence="1">Uncharacterized protein</fullName>
    </submittedName>
</protein>
<dbReference type="RefSeq" id="XP_003854836.1">
    <property type="nucleotide sequence ID" value="XM_003854788.1"/>
</dbReference>
<dbReference type="AlphaFoldDB" id="F9X2R6"/>
<accession>F9X2R6</accession>
<dbReference type="KEGG" id="ztr:MYCGRDRAFT_37403"/>
<reference evidence="1 2" key="1">
    <citation type="journal article" date="2011" name="PLoS Genet.">
        <title>Finished genome of the fungal wheat pathogen Mycosphaerella graminicola reveals dispensome structure, chromosome plasticity, and stealth pathogenesis.</title>
        <authorList>
            <person name="Goodwin S.B."/>
            <person name="Ben M'barek S."/>
            <person name="Dhillon B."/>
            <person name="Wittenberg A.H.J."/>
            <person name="Crane C.F."/>
            <person name="Hane J.K."/>
            <person name="Foster A.J."/>
            <person name="Van der Lee T.A.J."/>
            <person name="Grimwood J."/>
            <person name="Aerts A."/>
            <person name="Antoniw J."/>
            <person name="Bailey A."/>
            <person name="Bluhm B."/>
            <person name="Bowler J."/>
            <person name="Bristow J."/>
            <person name="van der Burgt A."/>
            <person name="Canto-Canche B."/>
            <person name="Churchill A.C.L."/>
            <person name="Conde-Ferraez L."/>
            <person name="Cools H.J."/>
            <person name="Coutinho P.M."/>
            <person name="Csukai M."/>
            <person name="Dehal P."/>
            <person name="De Wit P."/>
            <person name="Donzelli B."/>
            <person name="van de Geest H.C."/>
            <person name="van Ham R.C.H.J."/>
            <person name="Hammond-Kosack K.E."/>
            <person name="Henrissat B."/>
            <person name="Kilian A."/>
            <person name="Kobayashi A.K."/>
            <person name="Koopmann E."/>
            <person name="Kourmpetis Y."/>
            <person name="Kuzniar A."/>
            <person name="Lindquist E."/>
            <person name="Lombard V."/>
            <person name="Maliepaard C."/>
            <person name="Martins N."/>
            <person name="Mehrabi R."/>
            <person name="Nap J.P.H."/>
            <person name="Ponomarenko A."/>
            <person name="Rudd J.J."/>
            <person name="Salamov A."/>
            <person name="Schmutz J."/>
            <person name="Schouten H.J."/>
            <person name="Shapiro H."/>
            <person name="Stergiopoulos I."/>
            <person name="Torriani S.F.F."/>
            <person name="Tu H."/>
            <person name="de Vries R.P."/>
            <person name="Waalwijk C."/>
            <person name="Ware S.B."/>
            <person name="Wiebenga A."/>
            <person name="Zwiers L.-H."/>
            <person name="Oliver R.P."/>
            <person name="Grigoriev I.V."/>
            <person name="Kema G.H.J."/>
        </authorList>
    </citation>
    <scope>NUCLEOTIDE SEQUENCE [LARGE SCALE GENOMIC DNA]</scope>
    <source>
        <strain evidence="2">CBS 115943 / IPO323</strain>
    </source>
</reference>
<evidence type="ECO:0000313" key="1">
    <source>
        <dbReference type="EMBL" id="EGP89812.1"/>
    </source>
</evidence>
<organism evidence="1 2">
    <name type="scientific">Zymoseptoria tritici (strain CBS 115943 / IPO323)</name>
    <name type="common">Speckled leaf blotch fungus</name>
    <name type="synonym">Septoria tritici</name>
    <dbReference type="NCBI Taxonomy" id="336722"/>
    <lineage>
        <taxon>Eukaryota</taxon>
        <taxon>Fungi</taxon>
        <taxon>Dikarya</taxon>
        <taxon>Ascomycota</taxon>
        <taxon>Pezizomycotina</taxon>
        <taxon>Dothideomycetes</taxon>
        <taxon>Dothideomycetidae</taxon>
        <taxon>Mycosphaerellales</taxon>
        <taxon>Mycosphaerellaceae</taxon>
        <taxon>Zymoseptoria</taxon>
    </lineage>
</organism>
<feature type="non-terminal residue" evidence="1">
    <location>
        <position position="87"/>
    </location>
</feature>
<keyword evidence="2" id="KW-1185">Reference proteome</keyword>
<dbReference type="OrthoDB" id="79367at2759"/>
<evidence type="ECO:0000313" key="2">
    <source>
        <dbReference type="Proteomes" id="UP000008062"/>
    </source>
</evidence>